<dbReference type="Pfam" id="PF13417">
    <property type="entry name" value="GST_N_3"/>
    <property type="match status" value="1"/>
</dbReference>
<dbReference type="InterPro" id="IPR004045">
    <property type="entry name" value="Glutathione_S-Trfase_N"/>
</dbReference>
<proteinExistence type="predicted"/>
<dbReference type="GeneID" id="18800105"/>
<dbReference type="RefSeq" id="XP_007310822.1">
    <property type="nucleotide sequence ID" value="XM_007310760.1"/>
</dbReference>
<dbReference type="Gene3D" id="3.40.30.10">
    <property type="entry name" value="Glutaredoxin"/>
    <property type="match status" value="1"/>
</dbReference>
<dbReference type="KEGG" id="shs:STEHIDRAFT_150780"/>
<dbReference type="EMBL" id="JH687399">
    <property type="protein sequence ID" value="EIM80221.1"/>
    <property type="molecule type" value="Genomic_DNA"/>
</dbReference>
<dbReference type="SUPFAM" id="SSF52833">
    <property type="entry name" value="Thioredoxin-like"/>
    <property type="match status" value="1"/>
</dbReference>
<organism evidence="2 3">
    <name type="scientific">Stereum hirsutum (strain FP-91666)</name>
    <name type="common">White-rot fungus</name>
    <dbReference type="NCBI Taxonomy" id="721885"/>
    <lineage>
        <taxon>Eukaryota</taxon>
        <taxon>Fungi</taxon>
        <taxon>Dikarya</taxon>
        <taxon>Basidiomycota</taxon>
        <taxon>Agaricomycotina</taxon>
        <taxon>Agaricomycetes</taxon>
        <taxon>Russulales</taxon>
        <taxon>Stereaceae</taxon>
        <taxon>Stereum</taxon>
    </lineage>
</organism>
<evidence type="ECO:0000313" key="3">
    <source>
        <dbReference type="Proteomes" id="UP000053927"/>
    </source>
</evidence>
<dbReference type="eggNOG" id="ENOG502RZRD">
    <property type="taxonomic scope" value="Eukaryota"/>
</dbReference>
<name>R7RXT8_STEHR</name>
<dbReference type="Proteomes" id="UP000053927">
    <property type="component" value="Unassembled WGS sequence"/>
</dbReference>
<protein>
    <recommendedName>
        <fullName evidence="1">GST N-terminal domain-containing protein</fullName>
    </recommendedName>
</protein>
<dbReference type="InterPro" id="IPR036249">
    <property type="entry name" value="Thioredoxin-like_sf"/>
</dbReference>
<dbReference type="AlphaFoldDB" id="R7RXT8"/>
<accession>R7RXT8</accession>
<dbReference type="OrthoDB" id="412788at2759"/>
<reference evidence="3" key="1">
    <citation type="journal article" date="2012" name="Science">
        <title>The Paleozoic origin of enzymatic lignin decomposition reconstructed from 31 fungal genomes.</title>
        <authorList>
            <person name="Floudas D."/>
            <person name="Binder M."/>
            <person name="Riley R."/>
            <person name="Barry K."/>
            <person name="Blanchette R.A."/>
            <person name="Henrissat B."/>
            <person name="Martinez A.T."/>
            <person name="Otillar R."/>
            <person name="Spatafora J.W."/>
            <person name="Yadav J.S."/>
            <person name="Aerts A."/>
            <person name="Benoit I."/>
            <person name="Boyd A."/>
            <person name="Carlson A."/>
            <person name="Copeland A."/>
            <person name="Coutinho P.M."/>
            <person name="de Vries R.P."/>
            <person name="Ferreira P."/>
            <person name="Findley K."/>
            <person name="Foster B."/>
            <person name="Gaskell J."/>
            <person name="Glotzer D."/>
            <person name="Gorecki P."/>
            <person name="Heitman J."/>
            <person name="Hesse C."/>
            <person name="Hori C."/>
            <person name="Igarashi K."/>
            <person name="Jurgens J.A."/>
            <person name="Kallen N."/>
            <person name="Kersten P."/>
            <person name="Kohler A."/>
            <person name="Kuees U."/>
            <person name="Kumar T.K.A."/>
            <person name="Kuo A."/>
            <person name="LaButti K."/>
            <person name="Larrondo L.F."/>
            <person name="Lindquist E."/>
            <person name="Ling A."/>
            <person name="Lombard V."/>
            <person name="Lucas S."/>
            <person name="Lundell T."/>
            <person name="Martin R."/>
            <person name="McLaughlin D.J."/>
            <person name="Morgenstern I."/>
            <person name="Morin E."/>
            <person name="Murat C."/>
            <person name="Nagy L.G."/>
            <person name="Nolan M."/>
            <person name="Ohm R.A."/>
            <person name="Patyshakuliyeva A."/>
            <person name="Rokas A."/>
            <person name="Ruiz-Duenas F.J."/>
            <person name="Sabat G."/>
            <person name="Salamov A."/>
            <person name="Samejima M."/>
            <person name="Schmutz J."/>
            <person name="Slot J.C."/>
            <person name="St John F."/>
            <person name="Stenlid J."/>
            <person name="Sun H."/>
            <person name="Sun S."/>
            <person name="Syed K."/>
            <person name="Tsang A."/>
            <person name="Wiebenga A."/>
            <person name="Young D."/>
            <person name="Pisabarro A."/>
            <person name="Eastwood D.C."/>
            <person name="Martin F."/>
            <person name="Cullen D."/>
            <person name="Grigoriev I.V."/>
            <person name="Hibbett D.S."/>
        </authorList>
    </citation>
    <scope>NUCLEOTIDE SEQUENCE [LARGE SCALE GENOMIC DNA]</scope>
    <source>
        <strain evidence="3">FP-91666</strain>
    </source>
</reference>
<evidence type="ECO:0000259" key="1">
    <source>
        <dbReference type="Pfam" id="PF13417"/>
    </source>
</evidence>
<evidence type="ECO:0000313" key="2">
    <source>
        <dbReference type="EMBL" id="EIM80221.1"/>
    </source>
</evidence>
<sequence length="279" mass="30493">MSSTTLYTFELSVWSAVAELAVLELGLADKVEKKYVDLVHGENFKPEFVKINENATLPTIVGPDGTVYKNTTDVVNYLASIAPVKVKAATEITALTHEANIDPNFALLSARNAEELAAKSSAFPKVFVENRHAGITKYSSTPEAKPFEALYTGKLAGSSWLLSLYTNTADEATKAEFYKASQATWDALTVFYFETLPAKLRDAGAGPFLGGEKPGVDDFHVAARVAHLASLFGATKSEEGLEAFRKGFGGKDVPVEIVKYWEAWTPRESWKQVYAKTLH</sequence>
<gene>
    <name evidence="2" type="ORF">STEHIDRAFT_150780</name>
</gene>
<feature type="domain" description="GST N-terminal" evidence="1">
    <location>
        <begin position="6"/>
        <end position="83"/>
    </location>
</feature>
<dbReference type="OMA" id="YWAAWVE"/>
<keyword evidence="3" id="KW-1185">Reference proteome</keyword>